<evidence type="ECO:0000313" key="6">
    <source>
        <dbReference type="Proteomes" id="UP000198863"/>
    </source>
</evidence>
<sequence>MRRVEPAEFARQFSRFMSWAHEAGDGQADGPVTSALREHLGADAADLPVVARELAPFEQVNLQIALERWVADRDVQVVGYSVPPHHMHPELAQLLSGEGLPRLRRTAPPLADLPSGPGRTTAVWRTALLLVRDDRGASVLLVRGPERHQQPTLTVEVAGLPGAQAQEVLAELDALRARHNVYRGQVLELRQSNSGVDVLFPVLPRTERADVVLPEEVLARVERHSIGIAEQRDALRAAGQHLKRGLLLFGPPGTGKTHTTRYVVQHVPGATVLLLSGRSLHLVGEVTQLARDLEPAVVVLEDVDLVAEDRGHSHGPQPVLFELLDAMDGAASDADLLFVLTTNRAEALEHALAARPGRVDVAVEIGLPDADARRRLLEVYGRGSGLAVGPDDVEHVVGATAGVTASFIKELVRRAVLESLLAGATDGTVTGEHLRRALDDLLDSTQEVTRALLGVPGQP</sequence>
<dbReference type="SMART" id="SM00382">
    <property type="entry name" value="AAA"/>
    <property type="match status" value="1"/>
</dbReference>
<evidence type="ECO:0000256" key="1">
    <source>
        <dbReference type="ARBA" id="ARBA00006914"/>
    </source>
</evidence>
<reference evidence="6" key="1">
    <citation type="submission" date="2016-10" db="EMBL/GenBank/DDBJ databases">
        <authorList>
            <person name="Varghese N."/>
            <person name="Submissions S."/>
        </authorList>
    </citation>
    <scope>NUCLEOTIDE SEQUENCE [LARGE SCALE GENOMIC DNA]</scope>
    <source>
        <strain evidence="6">DSM 44526</strain>
    </source>
</reference>
<evidence type="ECO:0000313" key="5">
    <source>
        <dbReference type="EMBL" id="SDG81658.1"/>
    </source>
</evidence>
<dbReference type="Proteomes" id="UP000198863">
    <property type="component" value="Unassembled WGS sequence"/>
</dbReference>
<evidence type="ECO:0000256" key="2">
    <source>
        <dbReference type="ARBA" id="ARBA00022741"/>
    </source>
</evidence>
<dbReference type="CDD" id="cd19481">
    <property type="entry name" value="RecA-like_protease"/>
    <property type="match status" value="1"/>
</dbReference>
<dbReference type="SUPFAM" id="SSF52540">
    <property type="entry name" value="P-loop containing nucleoside triphosphate hydrolases"/>
    <property type="match status" value="1"/>
</dbReference>
<protein>
    <submittedName>
        <fullName evidence="5">ATPase family associated with various cellular activities (AAA)</fullName>
    </submittedName>
</protein>
<dbReference type="EMBL" id="FNCF01000006">
    <property type="protein sequence ID" value="SDG81658.1"/>
    <property type="molecule type" value="Genomic_DNA"/>
</dbReference>
<accession>A0A1G7XBQ9</accession>
<dbReference type="GO" id="GO:0016887">
    <property type="term" value="F:ATP hydrolysis activity"/>
    <property type="evidence" value="ECO:0007669"/>
    <property type="project" value="InterPro"/>
</dbReference>
<dbReference type="InterPro" id="IPR003593">
    <property type="entry name" value="AAA+_ATPase"/>
</dbReference>
<keyword evidence="2" id="KW-0547">Nucleotide-binding</keyword>
<organism evidence="5 6">
    <name type="scientific">Klenkia brasiliensis</name>
    <dbReference type="NCBI Taxonomy" id="333142"/>
    <lineage>
        <taxon>Bacteria</taxon>
        <taxon>Bacillati</taxon>
        <taxon>Actinomycetota</taxon>
        <taxon>Actinomycetes</taxon>
        <taxon>Geodermatophilales</taxon>
        <taxon>Geodermatophilaceae</taxon>
        <taxon>Klenkia</taxon>
    </lineage>
</organism>
<name>A0A1G7XBQ9_9ACTN</name>
<gene>
    <name evidence="5" type="ORF">SAMN05660324_3592</name>
</gene>
<dbReference type="InterPro" id="IPR050221">
    <property type="entry name" value="26S_Proteasome_ATPase"/>
</dbReference>
<dbReference type="Pfam" id="PF00004">
    <property type="entry name" value="AAA"/>
    <property type="match status" value="1"/>
</dbReference>
<dbReference type="Gene3D" id="3.40.50.300">
    <property type="entry name" value="P-loop containing nucleotide triphosphate hydrolases"/>
    <property type="match status" value="1"/>
</dbReference>
<comment type="similarity">
    <text evidence="1">Belongs to the AAA ATPase family.</text>
</comment>
<keyword evidence="6" id="KW-1185">Reference proteome</keyword>
<dbReference type="InterPro" id="IPR027417">
    <property type="entry name" value="P-loop_NTPase"/>
</dbReference>
<dbReference type="InterPro" id="IPR003959">
    <property type="entry name" value="ATPase_AAA_core"/>
</dbReference>
<dbReference type="PANTHER" id="PTHR23073">
    <property type="entry name" value="26S PROTEASOME REGULATORY SUBUNIT"/>
    <property type="match status" value="1"/>
</dbReference>
<dbReference type="GO" id="GO:0005524">
    <property type="term" value="F:ATP binding"/>
    <property type="evidence" value="ECO:0007669"/>
    <property type="project" value="UniProtKB-KW"/>
</dbReference>
<keyword evidence="3" id="KW-0067">ATP-binding</keyword>
<evidence type="ECO:0000256" key="3">
    <source>
        <dbReference type="ARBA" id="ARBA00022840"/>
    </source>
</evidence>
<evidence type="ECO:0000259" key="4">
    <source>
        <dbReference type="SMART" id="SM00382"/>
    </source>
</evidence>
<dbReference type="Gene3D" id="1.10.8.60">
    <property type="match status" value="1"/>
</dbReference>
<proteinExistence type="inferred from homology"/>
<feature type="domain" description="AAA+ ATPase" evidence="4">
    <location>
        <begin position="242"/>
        <end position="369"/>
    </location>
</feature>
<dbReference type="AlphaFoldDB" id="A0A1G7XBQ9"/>